<name>A0ABT3M1Y2_9LEPT</name>
<dbReference type="InterPro" id="IPR024079">
    <property type="entry name" value="MetalloPept_cat_dom_sf"/>
</dbReference>
<protein>
    <submittedName>
        <fullName evidence="7">Matrixin family metalloprotease</fullName>
        <ecNumber evidence="7">3.4.24.-</ecNumber>
    </submittedName>
</protein>
<keyword evidence="8" id="KW-1185">Reference proteome</keyword>
<dbReference type="EC" id="3.4.24.-" evidence="7"/>
<evidence type="ECO:0000256" key="5">
    <source>
        <dbReference type="SAM" id="Phobius"/>
    </source>
</evidence>
<feature type="domain" description="Peptidase M10 metallopeptidase" evidence="6">
    <location>
        <begin position="158"/>
        <end position="221"/>
    </location>
</feature>
<sequence>MKLGLTKYKTFLIVSICLLIFLTTSIFAYTTFFFRWKRFEIQPLVGFHHNLEMFFYDLENPPHRIVSDVLWATYASWNNEGNSNLTVADFGQTSNRTLANDNHNTVIATLDLDILQYLFFSPNAIAAAVPWGRVQSLEITDCDIMIFPRPFFIDQVSYSKLSLPTAFKHEVGHCVGLLHSSENPNESDSNLKNALMYYSLYYGQVKTLNADDTAGLHSLYGQRINLNDLLSNFCRAINIDPADPWCIVVACFAIGYCHL</sequence>
<accession>A0ABT3M1Y2</accession>
<proteinExistence type="predicted"/>
<keyword evidence="5" id="KW-0812">Transmembrane</keyword>
<keyword evidence="7" id="KW-0482">Metalloprotease</keyword>
<keyword evidence="5" id="KW-1133">Transmembrane helix</keyword>
<organism evidence="7 8">
    <name type="scientific">Leptospira limi</name>
    <dbReference type="NCBI Taxonomy" id="2950023"/>
    <lineage>
        <taxon>Bacteria</taxon>
        <taxon>Pseudomonadati</taxon>
        <taxon>Spirochaetota</taxon>
        <taxon>Spirochaetia</taxon>
        <taxon>Leptospirales</taxon>
        <taxon>Leptospiraceae</taxon>
        <taxon>Leptospira</taxon>
    </lineage>
</organism>
<evidence type="ECO:0000256" key="3">
    <source>
        <dbReference type="ARBA" id="ARBA00022801"/>
    </source>
</evidence>
<evidence type="ECO:0000256" key="1">
    <source>
        <dbReference type="ARBA" id="ARBA00022670"/>
    </source>
</evidence>
<reference evidence="7 8" key="1">
    <citation type="submission" date="2022-06" db="EMBL/GenBank/DDBJ databases">
        <title>Leptospira isolates from biofilms formed at urban environments.</title>
        <authorList>
            <person name="Ribeiro P.S."/>
            <person name="Sousa T."/>
            <person name="Carvalho N."/>
            <person name="Aburjaile F."/>
            <person name="Neves F."/>
            <person name="Oliveira D."/>
            <person name="Blanco L."/>
            <person name="Lima J."/>
            <person name="Costa F."/>
            <person name="Brenig B."/>
            <person name="Soares S."/>
            <person name="Ramos R."/>
            <person name="Goes-Neto A."/>
            <person name="Matiuzzi M."/>
            <person name="Azevedo V."/>
            <person name="Ristow P."/>
        </authorList>
    </citation>
    <scope>NUCLEOTIDE SEQUENCE [LARGE SCALE GENOMIC DNA]</scope>
    <source>
        <strain evidence="7 8">VSF25</strain>
    </source>
</reference>
<evidence type="ECO:0000256" key="2">
    <source>
        <dbReference type="ARBA" id="ARBA00022723"/>
    </source>
</evidence>
<keyword evidence="5" id="KW-0472">Membrane</keyword>
<evidence type="ECO:0000259" key="6">
    <source>
        <dbReference type="Pfam" id="PF00413"/>
    </source>
</evidence>
<dbReference type="InterPro" id="IPR001818">
    <property type="entry name" value="Pept_M10_metallopeptidase"/>
</dbReference>
<evidence type="ECO:0000256" key="4">
    <source>
        <dbReference type="ARBA" id="ARBA00022833"/>
    </source>
</evidence>
<dbReference type="Proteomes" id="UP001209737">
    <property type="component" value="Unassembled WGS sequence"/>
</dbReference>
<comment type="caution">
    <text evidence="7">The sequence shown here is derived from an EMBL/GenBank/DDBJ whole genome shotgun (WGS) entry which is preliminary data.</text>
</comment>
<dbReference type="EMBL" id="JAMQPV010000005">
    <property type="protein sequence ID" value="MCW7463990.1"/>
    <property type="molecule type" value="Genomic_DNA"/>
</dbReference>
<evidence type="ECO:0000313" key="8">
    <source>
        <dbReference type="Proteomes" id="UP001209737"/>
    </source>
</evidence>
<evidence type="ECO:0000313" key="7">
    <source>
        <dbReference type="EMBL" id="MCW7463990.1"/>
    </source>
</evidence>
<keyword evidence="4" id="KW-0862">Zinc</keyword>
<dbReference type="Gene3D" id="3.40.390.10">
    <property type="entry name" value="Collagenase (Catalytic Domain)"/>
    <property type="match status" value="1"/>
</dbReference>
<feature type="transmembrane region" description="Helical" evidence="5">
    <location>
        <begin position="12"/>
        <end position="34"/>
    </location>
</feature>
<gene>
    <name evidence="7" type="ORF">ND812_17940</name>
</gene>
<dbReference type="SUPFAM" id="SSF55486">
    <property type="entry name" value="Metalloproteases ('zincins'), catalytic domain"/>
    <property type="match status" value="1"/>
</dbReference>
<keyword evidence="3 7" id="KW-0378">Hydrolase</keyword>
<dbReference type="Pfam" id="PF00413">
    <property type="entry name" value="Peptidase_M10"/>
    <property type="match status" value="1"/>
</dbReference>
<dbReference type="RefSeq" id="WP_135640241.1">
    <property type="nucleotide sequence ID" value="NZ_JAMQPV010000005.1"/>
</dbReference>
<dbReference type="GO" id="GO:0008237">
    <property type="term" value="F:metallopeptidase activity"/>
    <property type="evidence" value="ECO:0007669"/>
    <property type="project" value="UniProtKB-KW"/>
</dbReference>
<keyword evidence="2" id="KW-0479">Metal-binding</keyword>
<keyword evidence="1" id="KW-0645">Protease</keyword>